<dbReference type="PANTHER" id="PTHR43598:SF1">
    <property type="entry name" value="FORMATE DEHYDROGENASE-O MAJOR SUBUNIT"/>
    <property type="match status" value="1"/>
</dbReference>
<name>A0A9X0R277_9PROT</name>
<dbReference type="GO" id="GO:0016491">
    <property type="term" value="F:oxidoreductase activity"/>
    <property type="evidence" value="ECO:0007669"/>
    <property type="project" value="UniProtKB-KW"/>
</dbReference>
<dbReference type="AlphaFoldDB" id="A0A9X0R277"/>
<dbReference type="GO" id="GO:0051539">
    <property type="term" value="F:4 iron, 4 sulfur cluster binding"/>
    <property type="evidence" value="ECO:0007669"/>
    <property type="project" value="UniProtKB-KW"/>
</dbReference>
<evidence type="ECO:0000256" key="5">
    <source>
        <dbReference type="ARBA" id="ARBA00022723"/>
    </source>
</evidence>
<organism evidence="10 11">
    <name type="scientific">Siccirubricoccus deserti</name>
    <dbReference type="NCBI Taxonomy" id="2013562"/>
    <lineage>
        <taxon>Bacteria</taxon>
        <taxon>Pseudomonadati</taxon>
        <taxon>Pseudomonadota</taxon>
        <taxon>Alphaproteobacteria</taxon>
        <taxon>Acetobacterales</taxon>
        <taxon>Roseomonadaceae</taxon>
        <taxon>Siccirubricoccus</taxon>
    </lineage>
</organism>
<reference evidence="10" key="1">
    <citation type="submission" date="2020-08" db="EMBL/GenBank/DDBJ databases">
        <authorList>
            <person name="Hu Y."/>
            <person name="Nguyen S.V."/>
            <person name="Li F."/>
            <person name="Fanning S."/>
        </authorList>
    </citation>
    <scope>NUCLEOTIDE SEQUENCE</scope>
    <source>
        <strain evidence="10">SYSU D8009</strain>
    </source>
</reference>
<accession>A0A9X0R277</accession>
<evidence type="ECO:0000256" key="4">
    <source>
        <dbReference type="ARBA" id="ARBA00022485"/>
    </source>
</evidence>
<evidence type="ECO:0000259" key="9">
    <source>
        <dbReference type="PROSITE" id="PS51669"/>
    </source>
</evidence>
<dbReference type="InterPro" id="IPR006963">
    <property type="entry name" value="Mopterin_OxRdtase_4Fe-4S_dom"/>
</dbReference>
<evidence type="ECO:0000313" key="10">
    <source>
        <dbReference type="EMBL" id="MBC4018359.1"/>
    </source>
</evidence>
<dbReference type="Gene3D" id="3.40.50.740">
    <property type="match status" value="1"/>
</dbReference>
<keyword evidence="4" id="KW-0004">4Fe-4S</keyword>
<comment type="subcellular location">
    <subcellularLocation>
        <location evidence="2">Cell envelope</location>
    </subcellularLocation>
</comment>
<comment type="similarity">
    <text evidence="3">Belongs to the prokaryotic molybdopterin-containing oxidoreductase family.</text>
</comment>
<evidence type="ECO:0000256" key="6">
    <source>
        <dbReference type="ARBA" id="ARBA00023002"/>
    </source>
</evidence>
<dbReference type="EMBL" id="JACOMF010000051">
    <property type="protein sequence ID" value="MBC4018359.1"/>
    <property type="molecule type" value="Genomic_DNA"/>
</dbReference>
<evidence type="ECO:0000256" key="3">
    <source>
        <dbReference type="ARBA" id="ARBA00010312"/>
    </source>
</evidence>
<evidence type="ECO:0000313" key="11">
    <source>
        <dbReference type="Proteomes" id="UP000600101"/>
    </source>
</evidence>
<dbReference type="PROSITE" id="PS51669">
    <property type="entry name" value="4FE4S_MOW_BIS_MGD"/>
    <property type="match status" value="1"/>
</dbReference>
<evidence type="ECO:0000256" key="2">
    <source>
        <dbReference type="ARBA" id="ARBA00004196"/>
    </source>
</evidence>
<dbReference type="GO" id="GO:0009055">
    <property type="term" value="F:electron transfer activity"/>
    <property type="evidence" value="ECO:0007669"/>
    <property type="project" value="TreeGrafter"/>
</dbReference>
<feature type="domain" description="4Fe-4S Mo/W bis-MGD-type" evidence="9">
    <location>
        <begin position="55"/>
        <end position="111"/>
    </location>
</feature>
<dbReference type="PANTHER" id="PTHR43598">
    <property type="entry name" value="TUNGSTEN-CONTAINING FORMYLMETHANOFURAN DEHYDROGENASE 2 SUBUNIT B"/>
    <property type="match status" value="1"/>
</dbReference>
<dbReference type="GO" id="GO:0030313">
    <property type="term" value="C:cell envelope"/>
    <property type="evidence" value="ECO:0007669"/>
    <property type="project" value="UniProtKB-SubCell"/>
</dbReference>
<dbReference type="Proteomes" id="UP000600101">
    <property type="component" value="Unassembled WGS sequence"/>
</dbReference>
<keyword evidence="5" id="KW-0479">Metal-binding</keyword>
<dbReference type="GO" id="GO:0009061">
    <property type="term" value="P:anaerobic respiration"/>
    <property type="evidence" value="ECO:0007669"/>
    <property type="project" value="TreeGrafter"/>
</dbReference>
<evidence type="ECO:0000256" key="8">
    <source>
        <dbReference type="ARBA" id="ARBA00023014"/>
    </source>
</evidence>
<evidence type="ECO:0000256" key="1">
    <source>
        <dbReference type="ARBA" id="ARBA00001966"/>
    </source>
</evidence>
<keyword evidence="8" id="KW-0411">Iron-sulfur</keyword>
<comment type="cofactor">
    <cofactor evidence="1">
        <name>[4Fe-4S] cluster</name>
        <dbReference type="ChEBI" id="CHEBI:49883"/>
    </cofactor>
</comment>
<proteinExistence type="inferred from homology"/>
<sequence length="201" mass="21861">MTHRNRRPRGTLTGRLVGALQDWSVPRQLRGAPGHAKAAESAMSRGLRPRLEQADRVGTSICPYCAVGCAQLIYARDGKPIAVEGDPRSPVNQGTLCPKGAATFGLMVSPGRLDRCLHRAPGATAWREVPLDWAMERIAQLAKRSRDESFVSRLPDGTRVNHTLAMASMGGATLDNEENYLIKKLFSAGLGMVFVENQARV</sequence>
<dbReference type="Pfam" id="PF04879">
    <property type="entry name" value="Molybdop_Fe4S4"/>
    <property type="match status" value="1"/>
</dbReference>
<keyword evidence="11" id="KW-1185">Reference proteome</keyword>
<gene>
    <name evidence="10" type="ORF">H7965_24030</name>
</gene>
<evidence type="ECO:0000256" key="7">
    <source>
        <dbReference type="ARBA" id="ARBA00023004"/>
    </source>
</evidence>
<dbReference type="SUPFAM" id="SSF53706">
    <property type="entry name" value="Formate dehydrogenase/DMSO reductase, domains 1-3"/>
    <property type="match status" value="1"/>
</dbReference>
<dbReference type="SMART" id="SM00926">
    <property type="entry name" value="Molybdop_Fe4S4"/>
    <property type="match status" value="1"/>
</dbReference>
<keyword evidence="7" id="KW-0408">Iron</keyword>
<protein>
    <recommendedName>
        <fullName evidence="9">4Fe-4S Mo/W bis-MGD-type domain-containing protein</fullName>
    </recommendedName>
</protein>
<comment type="caution">
    <text evidence="10">The sequence shown here is derived from an EMBL/GenBank/DDBJ whole genome shotgun (WGS) entry which is preliminary data.</text>
</comment>
<dbReference type="Gene3D" id="2.20.25.90">
    <property type="entry name" value="ADC-like domains"/>
    <property type="match status" value="1"/>
</dbReference>
<dbReference type="GO" id="GO:0030151">
    <property type="term" value="F:molybdenum ion binding"/>
    <property type="evidence" value="ECO:0007669"/>
    <property type="project" value="TreeGrafter"/>
</dbReference>
<keyword evidence="6" id="KW-0560">Oxidoreductase</keyword>